<dbReference type="Gene3D" id="3.40.33.10">
    <property type="entry name" value="CAP"/>
    <property type="match status" value="2"/>
</dbReference>
<dbReference type="STRING" id="451379.A0A0N5ATH6"/>
<dbReference type="InterPro" id="IPR035940">
    <property type="entry name" value="CAP_sf"/>
</dbReference>
<proteinExistence type="predicted"/>
<evidence type="ECO:0000313" key="1">
    <source>
        <dbReference type="Proteomes" id="UP000046393"/>
    </source>
</evidence>
<evidence type="ECO:0000313" key="2">
    <source>
        <dbReference type="WBParaSite" id="SMUV_0000813201-mRNA-1"/>
    </source>
</evidence>
<dbReference type="AlphaFoldDB" id="A0A0N5ATH6"/>
<dbReference type="Proteomes" id="UP000046393">
    <property type="component" value="Unplaced"/>
</dbReference>
<accession>A0A0N5ATH6</accession>
<dbReference type="WBParaSite" id="SMUV_0000813201-mRNA-1">
    <property type="protein sequence ID" value="SMUV_0000813201-mRNA-1"/>
    <property type="gene ID" value="SMUV_0000813201"/>
</dbReference>
<name>A0A0N5ATH6_9BILA</name>
<protein>
    <submittedName>
        <fullName evidence="2">SCP domain-containing protein</fullName>
    </submittedName>
</protein>
<dbReference type="SUPFAM" id="SSF55797">
    <property type="entry name" value="PR-1-like"/>
    <property type="match status" value="1"/>
</dbReference>
<organism evidence="1 2">
    <name type="scientific">Syphacia muris</name>
    <dbReference type="NCBI Taxonomy" id="451379"/>
    <lineage>
        <taxon>Eukaryota</taxon>
        <taxon>Metazoa</taxon>
        <taxon>Ecdysozoa</taxon>
        <taxon>Nematoda</taxon>
        <taxon>Chromadorea</taxon>
        <taxon>Rhabditida</taxon>
        <taxon>Spirurina</taxon>
        <taxon>Oxyuridomorpha</taxon>
        <taxon>Oxyuroidea</taxon>
        <taxon>Oxyuridae</taxon>
        <taxon>Syphacia</taxon>
    </lineage>
</organism>
<reference evidence="2" key="1">
    <citation type="submission" date="2017-02" db="UniProtKB">
        <authorList>
            <consortium name="WormBaseParasite"/>
        </authorList>
    </citation>
    <scope>IDENTIFICATION</scope>
</reference>
<keyword evidence="1" id="KW-1185">Reference proteome</keyword>
<sequence>MFDCQVNNQLTPAIREKVLNRVNELRSTLALGNAEALNGKAPQGSNIRKLVGIISVRIFFQRDCCLQKRQLAWATSTKIGCGFISGCTGNVPLIVVCRLKSFSGNMVTGQIYKPGTPCSNCPSGTTCSPSVGLCE</sequence>